<organism evidence="2 3">
    <name type="scientific">Panicum virgatum</name>
    <name type="common">Blackwell switchgrass</name>
    <dbReference type="NCBI Taxonomy" id="38727"/>
    <lineage>
        <taxon>Eukaryota</taxon>
        <taxon>Viridiplantae</taxon>
        <taxon>Streptophyta</taxon>
        <taxon>Embryophyta</taxon>
        <taxon>Tracheophyta</taxon>
        <taxon>Spermatophyta</taxon>
        <taxon>Magnoliopsida</taxon>
        <taxon>Liliopsida</taxon>
        <taxon>Poales</taxon>
        <taxon>Poaceae</taxon>
        <taxon>PACMAD clade</taxon>
        <taxon>Panicoideae</taxon>
        <taxon>Panicodae</taxon>
        <taxon>Paniceae</taxon>
        <taxon>Panicinae</taxon>
        <taxon>Panicum</taxon>
        <taxon>Panicum sect. Hiantes</taxon>
    </lineage>
</organism>
<protein>
    <submittedName>
        <fullName evidence="2">Uncharacterized protein</fullName>
    </submittedName>
</protein>
<proteinExistence type="predicted"/>
<gene>
    <name evidence="2" type="ORF">PVAP13_8KG123004</name>
</gene>
<reference evidence="2" key="1">
    <citation type="submission" date="2020-05" db="EMBL/GenBank/DDBJ databases">
        <title>WGS assembly of Panicum virgatum.</title>
        <authorList>
            <person name="Lovell J.T."/>
            <person name="Jenkins J."/>
            <person name="Shu S."/>
            <person name="Juenger T.E."/>
            <person name="Schmutz J."/>
        </authorList>
    </citation>
    <scope>NUCLEOTIDE SEQUENCE</scope>
    <source>
        <strain evidence="2">AP13</strain>
    </source>
</reference>
<evidence type="ECO:0000313" key="2">
    <source>
        <dbReference type="EMBL" id="KAG2562288.1"/>
    </source>
</evidence>
<evidence type="ECO:0000313" key="3">
    <source>
        <dbReference type="Proteomes" id="UP000823388"/>
    </source>
</evidence>
<sequence>MSAGELKVYFRRKRCPRDPPPTTVPQQPHATAAPPPPSPHTLHDIATSAPEVQNQAALSREELITGLTKRVEGLVAQPPPVQKRRPRAPPPTSAPRRSRRNAGLGAEFAGIPYNTGARKTVIRSLDIALEQEHVDQKVLNDYAKLFGHPLSESHVQALAALFGWTVPVEYRNVSAAIQC</sequence>
<evidence type="ECO:0000256" key="1">
    <source>
        <dbReference type="SAM" id="MobiDB-lite"/>
    </source>
</evidence>
<feature type="region of interest" description="Disordered" evidence="1">
    <location>
        <begin position="1"/>
        <end position="53"/>
    </location>
</feature>
<dbReference type="AlphaFoldDB" id="A0A8T0PMZ4"/>
<keyword evidence="3" id="KW-1185">Reference proteome</keyword>
<feature type="region of interest" description="Disordered" evidence="1">
    <location>
        <begin position="69"/>
        <end position="104"/>
    </location>
</feature>
<dbReference type="Proteomes" id="UP000823388">
    <property type="component" value="Chromosome 8K"/>
</dbReference>
<name>A0A8T0PMZ4_PANVG</name>
<comment type="caution">
    <text evidence="2">The sequence shown here is derived from an EMBL/GenBank/DDBJ whole genome shotgun (WGS) entry which is preliminary data.</text>
</comment>
<accession>A0A8T0PMZ4</accession>
<dbReference type="EMBL" id="CM029051">
    <property type="protein sequence ID" value="KAG2562288.1"/>
    <property type="molecule type" value="Genomic_DNA"/>
</dbReference>